<evidence type="ECO:0000256" key="1">
    <source>
        <dbReference type="SAM" id="MobiDB-lite"/>
    </source>
</evidence>
<comment type="caution">
    <text evidence="2">The sequence shown here is derived from an EMBL/GenBank/DDBJ whole genome shotgun (WGS) entry which is preliminary data.</text>
</comment>
<dbReference type="Proteomes" id="UP001157091">
    <property type="component" value="Unassembled WGS sequence"/>
</dbReference>
<name>A0ABQ6I863_9MICO</name>
<accession>A0ABQ6I863</accession>
<evidence type="ECO:0000313" key="2">
    <source>
        <dbReference type="EMBL" id="GMA26153.1"/>
    </source>
</evidence>
<sequence>MNPLRRFIRKHIVSPGPADVSRLDRLDGVGRHPSRFGPPVRPSSLTPAEHRAEVARLAALASPIADTSLLSSALSDGDLHDDGLRAQVEVHPSGAIVHTRAFSSQAGLSAIRNRVVRECAADDTSSKETD</sequence>
<proteinExistence type="predicted"/>
<feature type="region of interest" description="Disordered" evidence="1">
    <location>
        <begin position="27"/>
        <end position="46"/>
    </location>
</feature>
<dbReference type="RefSeq" id="WP_284294510.1">
    <property type="nucleotide sequence ID" value="NZ_BSUK01000001.1"/>
</dbReference>
<protein>
    <submittedName>
        <fullName evidence="2">Uncharacterized protein</fullName>
    </submittedName>
</protein>
<gene>
    <name evidence="2" type="ORF">GCM10025864_39120</name>
</gene>
<reference evidence="3" key="1">
    <citation type="journal article" date="2019" name="Int. J. Syst. Evol. Microbiol.">
        <title>The Global Catalogue of Microorganisms (GCM) 10K type strain sequencing project: providing services to taxonomists for standard genome sequencing and annotation.</title>
        <authorList>
            <consortium name="The Broad Institute Genomics Platform"/>
            <consortium name="The Broad Institute Genome Sequencing Center for Infectious Disease"/>
            <person name="Wu L."/>
            <person name="Ma J."/>
        </authorList>
    </citation>
    <scope>NUCLEOTIDE SEQUENCE [LARGE SCALE GENOMIC DNA]</scope>
    <source>
        <strain evidence="3">NBRC 106348</strain>
    </source>
</reference>
<organism evidence="2 3">
    <name type="scientific">Luteimicrobium album</name>
    <dbReference type="NCBI Taxonomy" id="1054550"/>
    <lineage>
        <taxon>Bacteria</taxon>
        <taxon>Bacillati</taxon>
        <taxon>Actinomycetota</taxon>
        <taxon>Actinomycetes</taxon>
        <taxon>Micrococcales</taxon>
        <taxon>Luteimicrobium</taxon>
    </lineage>
</organism>
<dbReference type="EMBL" id="BSUK01000001">
    <property type="protein sequence ID" value="GMA26153.1"/>
    <property type="molecule type" value="Genomic_DNA"/>
</dbReference>
<evidence type="ECO:0000313" key="3">
    <source>
        <dbReference type="Proteomes" id="UP001157091"/>
    </source>
</evidence>
<keyword evidence="3" id="KW-1185">Reference proteome</keyword>